<dbReference type="EMBL" id="JAFHDT010000008">
    <property type="protein sequence ID" value="KAI7806378.1"/>
    <property type="molecule type" value="Genomic_DNA"/>
</dbReference>
<feature type="region of interest" description="Disordered" evidence="1">
    <location>
        <begin position="1"/>
        <end position="51"/>
    </location>
</feature>
<reference evidence="2" key="1">
    <citation type="submission" date="2021-02" db="EMBL/GenBank/DDBJ databases">
        <title>Comparative genomics reveals that relaxation of natural selection precedes convergent phenotypic evolution of cavefish.</title>
        <authorList>
            <person name="Peng Z."/>
        </authorList>
    </citation>
    <scope>NUCLEOTIDE SEQUENCE</scope>
    <source>
        <tissue evidence="2">Muscle</tissue>
    </source>
</reference>
<dbReference type="AlphaFoldDB" id="A0A9W7WQA4"/>
<evidence type="ECO:0000313" key="3">
    <source>
        <dbReference type="Proteomes" id="UP001059041"/>
    </source>
</evidence>
<sequence>MCFSSPLKSHAPCLLHPPLSSYRAEPESLPPSCPQESGPPSGSASRRRAMMGRKIRSVARHVNVSSEHSVLADVKGRMNRNLLTKRDRNVPEATRPEADDEAGCQSVVSCAKVFQEAVEIDQ</sequence>
<name>A0A9W7WQA4_TRIRA</name>
<gene>
    <name evidence="2" type="ORF">IRJ41_004993</name>
</gene>
<accession>A0A9W7WQA4</accession>
<keyword evidence="3" id="KW-1185">Reference proteome</keyword>
<evidence type="ECO:0000313" key="2">
    <source>
        <dbReference type="EMBL" id="KAI7806378.1"/>
    </source>
</evidence>
<proteinExistence type="predicted"/>
<protein>
    <submittedName>
        <fullName evidence="2">Uncharacterized protein</fullName>
    </submittedName>
</protein>
<dbReference type="Proteomes" id="UP001059041">
    <property type="component" value="Linkage Group LG8"/>
</dbReference>
<comment type="caution">
    <text evidence="2">The sequence shown here is derived from an EMBL/GenBank/DDBJ whole genome shotgun (WGS) entry which is preliminary data.</text>
</comment>
<organism evidence="2 3">
    <name type="scientific">Triplophysa rosa</name>
    <name type="common">Cave loach</name>
    <dbReference type="NCBI Taxonomy" id="992332"/>
    <lineage>
        <taxon>Eukaryota</taxon>
        <taxon>Metazoa</taxon>
        <taxon>Chordata</taxon>
        <taxon>Craniata</taxon>
        <taxon>Vertebrata</taxon>
        <taxon>Euteleostomi</taxon>
        <taxon>Actinopterygii</taxon>
        <taxon>Neopterygii</taxon>
        <taxon>Teleostei</taxon>
        <taxon>Ostariophysi</taxon>
        <taxon>Cypriniformes</taxon>
        <taxon>Nemacheilidae</taxon>
        <taxon>Triplophysa</taxon>
    </lineage>
</organism>
<evidence type="ECO:0000256" key="1">
    <source>
        <dbReference type="SAM" id="MobiDB-lite"/>
    </source>
</evidence>